<evidence type="ECO:0000313" key="8">
    <source>
        <dbReference type="Proteomes" id="UP000672602"/>
    </source>
</evidence>
<dbReference type="PROSITE" id="PS50111">
    <property type="entry name" value="CHEMOTAXIS_TRANSDUC_2"/>
    <property type="match status" value="1"/>
</dbReference>
<dbReference type="NCBIfam" id="TIGR00229">
    <property type="entry name" value="sensory_box"/>
    <property type="match status" value="2"/>
</dbReference>
<dbReference type="PROSITE" id="PS50113">
    <property type="entry name" value="PAC"/>
    <property type="match status" value="2"/>
</dbReference>
<dbReference type="RefSeq" id="WP_210681307.1">
    <property type="nucleotide sequence ID" value="NZ_JAGMWN010000003.1"/>
</dbReference>
<proteinExistence type="inferred from homology"/>
<feature type="domain" description="T-SNARE coiled-coil homology" evidence="6">
    <location>
        <begin position="419"/>
        <end position="481"/>
    </location>
</feature>
<keyword evidence="2" id="KW-0807">Transducer</keyword>
<evidence type="ECO:0000259" key="5">
    <source>
        <dbReference type="PROSITE" id="PS50113"/>
    </source>
</evidence>
<dbReference type="InterPro" id="IPR004090">
    <property type="entry name" value="Chemotax_Me-accpt_rcpt"/>
</dbReference>
<dbReference type="SUPFAM" id="SSF58104">
    <property type="entry name" value="Methyl-accepting chemotaxis protein (MCP) signaling domain"/>
    <property type="match status" value="1"/>
</dbReference>
<name>A0A8J7V0E2_9PROT</name>
<evidence type="ECO:0000313" key="7">
    <source>
        <dbReference type="EMBL" id="MBP5856711.1"/>
    </source>
</evidence>
<dbReference type="SUPFAM" id="SSF55785">
    <property type="entry name" value="PYP-like sensor domain (PAS domain)"/>
    <property type="match status" value="2"/>
</dbReference>
<dbReference type="PROSITE" id="PS50192">
    <property type="entry name" value="T_SNARE"/>
    <property type="match status" value="1"/>
</dbReference>
<dbReference type="Gene3D" id="1.10.287.950">
    <property type="entry name" value="Methyl-accepting chemotaxis protein"/>
    <property type="match status" value="1"/>
</dbReference>
<dbReference type="Pfam" id="PF08447">
    <property type="entry name" value="PAS_3"/>
    <property type="match status" value="2"/>
</dbReference>
<dbReference type="GO" id="GO:0016020">
    <property type="term" value="C:membrane"/>
    <property type="evidence" value="ECO:0007669"/>
    <property type="project" value="InterPro"/>
</dbReference>
<sequence length="504" mass="54122">MGTMTKGRALARDATVDSLAAETIDALNASQAMISFTPDGTILDANANFLNAVGYTLGEIAGQHHRMFMEADDIASPEYRTFWEDLANGQFKAARFKRIGKGGREIWLRASYNPVRDRQGRVVKVVKIATDVTDDTVENALNKGQVEAISRSQAVIEFELDGTIVRANENFLKTMGYRLEEIVGKHHRMFADPADANSPDYAKFWQDLRGGAFRGGEFRRFAKGGRDVWLQATYNPILDPKGRPFKVVKFAIDITASVLARREAERVAAEVDAKLEQIVGHARSVSQMAADVSASTDSMREVSQTLASASEELDAAAREISSNVAMSQSEAMTAKNQAETAGGATQRLSEATASMTKIVDIIQDIAGQINLLALNATIEAARAGESGKGFAVVATEVKSLARQVADATDKISSEITGMQSISGEVVDQLHGIRGAIDRVEASFSGVAGAVEEQSATTHEIADGMQASAAAVEVATERLQVLTGASEQAENTAREGIALYRALQK</sequence>
<accession>A0A8J7V0E2</accession>
<dbReference type="InterPro" id="IPR000727">
    <property type="entry name" value="T_SNARE_dom"/>
</dbReference>
<evidence type="ECO:0000259" key="3">
    <source>
        <dbReference type="PROSITE" id="PS50111"/>
    </source>
</evidence>
<dbReference type="Pfam" id="PF00015">
    <property type="entry name" value="MCPsignal"/>
    <property type="match status" value="1"/>
</dbReference>
<feature type="domain" description="PAC" evidence="5">
    <location>
        <begin position="92"/>
        <end position="144"/>
    </location>
</feature>
<dbReference type="Proteomes" id="UP000672602">
    <property type="component" value="Unassembled WGS sequence"/>
</dbReference>
<dbReference type="SMART" id="SM00283">
    <property type="entry name" value="MA"/>
    <property type="match status" value="1"/>
</dbReference>
<feature type="domain" description="Methyl-accepting transducer" evidence="3">
    <location>
        <begin position="263"/>
        <end position="489"/>
    </location>
</feature>
<dbReference type="InterPro" id="IPR001610">
    <property type="entry name" value="PAC"/>
</dbReference>
<evidence type="ECO:0000259" key="6">
    <source>
        <dbReference type="PROSITE" id="PS50192"/>
    </source>
</evidence>
<dbReference type="InterPro" id="IPR035965">
    <property type="entry name" value="PAS-like_dom_sf"/>
</dbReference>
<evidence type="ECO:0000256" key="1">
    <source>
        <dbReference type="ARBA" id="ARBA00029447"/>
    </source>
</evidence>
<dbReference type="SMART" id="SM00086">
    <property type="entry name" value="PAC"/>
    <property type="match status" value="2"/>
</dbReference>
<comment type="similarity">
    <text evidence="1">Belongs to the methyl-accepting chemotaxis (MCP) protein family.</text>
</comment>
<dbReference type="InterPro" id="IPR013655">
    <property type="entry name" value="PAS_fold_3"/>
</dbReference>
<dbReference type="PROSITE" id="PS50112">
    <property type="entry name" value="PAS"/>
    <property type="match status" value="1"/>
</dbReference>
<dbReference type="SMART" id="SM00091">
    <property type="entry name" value="PAS"/>
    <property type="match status" value="2"/>
</dbReference>
<evidence type="ECO:0000259" key="4">
    <source>
        <dbReference type="PROSITE" id="PS50112"/>
    </source>
</evidence>
<comment type="caution">
    <text evidence="7">The sequence shown here is derived from an EMBL/GenBank/DDBJ whole genome shotgun (WGS) entry which is preliminary data.</text>
</comment>
<dbReference type="PRINTS" id="PR00260">
    <property type="entry name" value="CHEMTRNSDUCR"/>
</dbReference>
<protein>
    <submittedName>
        <fullName evidence="7">PAS domain-containing methyl-accepting chemotaxis protein</fullName>
    </submittedName>
</protein>
<dbReference type="AlphaFoldDB" id="A0A8J7V0E2"/>
<dbReference type="EMBL" id="JAGMWN010000003">
    <property type="protein sequence ID" value="MBP5856711.1"/>
    <property type="molecule type" value="Genomic_DNA"/>
</dbReference>
<dbReference type="InterPro" id="IPR000014">
    <property type="entry name" value="PAS"/>
</dbReference>
<keyword evidence="8" id="KW-1185">Reference proteome</keyword>
<dbReference type="CDD" id="cd00130">
    <property type="entry name" value="PAS"/>
    <property type="match status" value="2"/>
</dbReference>
<gene>
    <name evidence="7" type="ORF">KAJ83_06805</name>
</gene>
<reference evidence="7" key="1">
    <citation type="submission" date="2021-04" db="EMBL/GenBank/DDBJ databases">
        <authorList>
            <person name="Zhang D.-C."/>
        </authorList>
    </citation>
    <scope>NUCLEOTIDE SEQUENCE</scope>
    <source>
        <strain evidence="7">CGMCC 1.15697</strain>
    </source>
</reference>
<dbReference type="GO" id="GO:0007165">
    <property type="term" value="P:signal transduction"/>
    <property type="evidence" value="ECO:0007669"/>
    <property type="project" value="UniProtKB-KW"/>
</dbReference>
<feature type="domain" description="PAS" evidence="4">
    <location>
        <begin position="155"/>
        <end position="195"/>
    </location>
</feature>
<dbReference type="InterPro" id="IPR004089">
    <property type="entry name" value="MCPsignal_dom"/>
</dbReference>
<dbReference type="PANTHER" id="PTHR24422:SF10">
    <property type="entry name" value="CHEMOTAXIS PROTEIN METHYLTRANSFERASE 2"/>
    <property type="match status" value="1"/>
</dbReference>
<dbReference type="PANTHER" id="PTHR24422">
    <property type="entry name" value="CHEMOTAXIS PROTEIN METHYLTRANSFERASE"/>
    <property type="match status" value="1"/>
</dbReference>
<feature type="domain" description="PAC" evidence="5">
    <location>
        <begin position="214"/>
        <end position="266"/>
    </location>
</feature>
<dbReference type="GO" id="GO:0006935">
    <property type="term" value="P:chemotaxis"/>
    <property type="evidence" value="ECO:0007669"/>
    <property type="project" value="InterPro"/>
</dbReference>
<dbReference type="GO" id="GO:0004888">
    <property type="term" value="F:transmembrane signaling receptor activity"/>
    <property type="evidence" value="ECO:0007669"/>
    <property type="project" value="InterPro"/>
</dbReference>
<dbReference type="InterPro" id="IPR050903">
    <property type="entry name" value="Bact_Chemotaxis_MeTrfase"/>
</dbReference>
<evidence type="ECO:0000256" key="2">
    <source>
        <dbReference type="PROSITE-ProRule" id="PRU00284"/>
    </source>
</evidence>
<organism evidence="7 8">
    <name type="scientific">Marivibrio halodurans</name>
    <dbReference type="NCBI Taxonomy" id="2039722"/>
    <lineage>
        <taxon>Bacteria</taxon>
        <taxon>Pseudomonadati</taxon>
        <taxon>Pseudomonadota</taxon>
        <taxon>Alphaproteobacteria</taxon>
        <taxon>Rhodospirillales</taxon>
        <taxon>Rhodospirillaceae</taxon>
        <taxon>Marivibrio</taxon>
    </lineage>
</organism>
<dbReference type="InterPro" id="IPR000700">
    <property type="entry name" value="PAS-assoc_C"/>
</dbReference>
<dbReference type="Gene3D" id="3.30.450.20">
    <property type="entry name" value="PAS domain"/>
    <property type="match status" value="2"/>
</dbReference>